<organism evidence="4 5">
    <name type="scientific">Bartonella australis (strain Aust/NH1)</name>
    <dbReference type="NCBI Taxonomy" id="1094489"/>
    <lineage>
        <taxon>Bacteria</taxon>
        <taxon>Pseudomonadati</taxon>
        <taxon>Pseudomonadota</taxon>
        <taxon>Alphaproteobacteria</taxon>
        <taxon>Hyphomicrobiales</taxon>
        <taxon>Bartonellaceae</taxon>
        <taxon>Bartonella</taxon>
    </lineage>
</organism>
<evidence type="ECO:0000256" key="1">
    <source>
        <dbReference type="SAM" id="MobiDB-lite"/>
    </source>
</evidence>
<evidence type="ECO:0000313" key="4">
    <source>
        <dbReference type="EMBL" id="AGF74441.1"/>
    </source>
</evidence>
<protein>
    <recommendedName>
        <fullName evidence="3">DUF2059 domain-containing protein</fullName>
    </recommendedName>
</protein>
<dbReference type="Pfam" id="PF09832">
    <property type="entry name" value="DUF2059"/>
    <property type="match status" value="1"/>
</dbReference>
<dbReference type="STRING" id="1094489.BAnh1_05620"/>
<dbReference type="InterPro" id="IPR018637">
    <property type="entry name" value="DUF2059"/>
</dbReference>
<gene>
    <name evidence="4" type="ordered locus">BAnh1_05620</name>
</gene>
<keyword evidence="2" id="KW-0732">Signal</keyword>
<evidence type="ECO:0000259" key="3">
    <source>
        <dbReference type="Pfam" id="PF09832"/>
    </source>
</evidence>
<dbReference type="Proteomes" id="UP000011729">
    <property type="component" value="Chromosome"/>
</dbReference>
<dbReference type="EMBL" id="CP003123">
    <property type="protein sequence ID" value="AGF74441.1"/>
    <property type="molecule type" value="Genomic_DNA"/>
</dbReference>
<reference evidence="4 5" key="1">
    <citation type="journal article" date="2013" name="PLoS Genet.">
        <title>A gene transfer agent and a dynamic repertoire of secretion systems hold the keys to the explosive radiation of the emerging pathogen Bartonella.</title>
        <authorList>
            <person name="Guy L."/>
            <person name="Nystedt B."/>
            <person name="Toft C."/>
            <person name="Zaremba-Niedzwiedzka K."/>
            <person name="Berglund E.C."/>
            <person name="Granberg F."/>
            <person name="Naslund K."/>
            <person name="Eriksson A.S."/>
            <person name="Andersson S.G."/>
        </authorList>
    </citation>
    <scope>NUCLEOTIDE SEQUENCE [LARGE SCALE GENOMIC DNA]</scope>
    <source>
        <strain evidence="4 5">Aust/NH1</strain>
    </source>
</reference>
<keyword evidence="5" id="KW-1185">Reference proteome</keyword>
<dbReference type="PATRIC" id="fig|1094489.3.peg.688"/>
<dbReference type="OrthoDB" id="5510290at2"/>
<feature type="domain" description="DUF2059" evidence="3">
    <location>
        <begin position="98"/>
        <end position="154"/>
    </location>
</feature>
<proteinExistence type="predicted"/>
<accession>M1PCX1</accession>
<evidence type="ECO:0000313" key="5">
    <source>
        <dbReference type="Proteomes" id="UP000011729"/>
    </source>
</evidence>
<dbReference type="eggNOG" id="COG3184">
    <property type="taxonomic scope" value="Bacteria"/>
</dbReference>
<feature type="region of interest" description="Disordered" evidence="1">
    <location>
        <begin position="165"/>
        <end position="187"/>
    </location>
</feature>
<feature type="chain" id="PRO_5004016749" description="DUF2059 domain-containing protein" evidence="2">
    <location>
        <begin position="31"/>
        <end position="187"/>
    </location>
</feature>
<evidence type="ECO:0000256" key="2">
    <source>
        <dbReference type="SAM" id="SignalP"/>
    </source>
</evidence>
<feature type="signal peptide" evidence="2">
    <location>
        <begin position="1"/>
        <end position="30"/>
    </location>
</feature>
<dbReference type="RefSeq" id="WP_015397949.1">
    <property type="nucleotide sequence ID" value="NC_020300.1"/>
</dbReference>
<dbReference type="AlphaFoldDB" id="M1PCX1"/>
<name>M1PCX1_BARAA</name>
<dbReference type="HOGENOM" id="CLU_108027_1_0_5"/>
<feature type="compositionally biased region" description="Low complexity" evidence="1">
    <location>
        <begin position="171"/>
        <end position="187"/>
    </location>
</feature>
<dbReference type="KEGG" id="baus:BAnh1_05620"/>
<sequence length="187" mass="20560">MRAVLFCFRRFAASFSVVAMLVMNIGIAGAQQDIDERHLASAQKAISAIHATDQFDDFLLIAARDLKDRLISSDPNLATSISEIVDKQALALAKRYADLEKEVAYVYAKHFSAEELDKITIFYSSDVGKKFLTKVPDAARDAYSAFNTWRSAIAQSLMENVKRDMSNVPDSSKSVTSVAPSSSKGPK</sequence>